<dbReference type="GeneID" id="37022592"/>
<keyword evidence="1" id="KW-0812">Transmembrane</keyword>
<keyword evidence="4" id="KW-1185">Reference proteome</keyword>
<feature type="signal peptide" evidence="2">
    <location>
        <begin position="1"/>
        <end position="20"/>
    </location>
</feature>
<evidence type="ECO:0000313" key="4">
    <source>
        <dbReference type="Proteomes" id="UP000245771"/>
    </source>
</evidence>
<feature type="transmembrane region" description="Helical" evidence="1">
    <location>
        <begin position="132"/>
        <end position="151"/>
    </location>
</feature>
<protein>
    <submittedName>
        <fullName evidence="3">Uncharacterized protein</fullName>
    </submittedName>
</protein>
<feature type="chain" id="PRO_5016290121" evidence="2">
    <location>
        <begin position="21"/>
        <end position="152"/>
    </location>
</feature>
<reference evidence="3 4" key="1">
    <citation type="journal article" date="2018" name="Mol. Biol. Evol.">
        <title>Broad Genomic Sampling Reveals a Smut Pathogenic Ancestry of the Fungal Clade Ustilaginomycotina.</title>
        <authorList>
            <person name="Kijpornyongpan T."/>
            <person name="Mondo S.J."/>
            <person name="Barry K."/>
            <person name="Sandor L."/>
            <person name="Lee J."/>
            <person name="Lipzen A."/>
            <person name="Pangilinan J."/>
            <person name="LaButti K."/>
            <person name="Hainaut M."/>
            <person name="Henrissat B."/>
            <person name="Grigoriev I.V."/>
            <person name="Spatafora J.W."/>
            <person name="Aime M.C."/>
        </authorList>
    </citation>
    <scope>NUCLEOTIDE SEQUENCE [LARGE SCALE GENOMIC DNA]</scope>
    <source>
        <strain evidence="3 4">MCA 3882</strain>
    </source>
</reference>
<dbReference type="Proteomes" id="UP000245771">
    <property type="component" value="Unassembled WGS sequence"/>
</dbReference>
<gene>
    <name evidence="3" type="ORF">FA14DRAFT_178058</name>
</gene>
<name>A0A316VF60_9BASI</name>
<keyword evidence="1" id="KW-1133">Transmembrane helix</keyword>
<dbReference type="EMBL" id="KZ819603">
    <property type="protein sequence ID" value="PWN34651.1"/>
    <property type="molecule type" value="Genomic_DNA"/>
</dbReference>
<keyword evidence="1" id="KW-0472">Membrane</keyword>
<organism evidence="3 4">
    <name type="scientific">Meira miltonrushii</name>
    <dbReference type="NCBI Taxonomy" id="1280837"/>
    <lineage>
        <taxon>Eukaryota</taxon>
        <taxon>Fungi</taxon>
        <taxon>Dikarya</taxon>
        <taxon>Basidiomycota</taxon>
        <taxon>Ustilaginomycotina</taxon>
        <taxon>Exobasidiomycetes</taxon>
        <taxon>Exobasidiales</taxon>
        <taxon>Brachybasidiaceae</taxon>
        <taxon>Meira</taxon>
    </lineage>
</organism>
<sequence>MISARLALAIVLVAASAAFAQVYPASSIDPLNGTSFSTPFYTPPVTYTITTTFPSAGPTTATVISGSAGPSPATGSYSFSYNAPISSVTGLANPALSSSLLANGLPVVYTNAFQAPTKDLQIVDAAPGSLDIPFFAIGSMAIAGILGALWIL</sequence>
<proteinExistence type="predicted"/>
<dbReference type="RefSeq" id="XP_025354953.1">
    <property type="nucleotide sequence ID" value="XM_025500811.1"/>
</dbReference>
<accession>A0A316VF60</accession>
<evidence type="ECO:0000313" key="3">
    <source>
        <dbReference type="EMBL" id="PWN34651.1"/>
    </source>
</evidence>
<dbReference type="AlphaFoldDB" id="A0A316VF60"/>
<keyword evidence="2" id="KW-0732">Signal</keyword>
<evidence type="ECO:0000256" key="2">
    <source>
        <dbReference type="SAM" id="SignalP"/>
    </source>
</evidence>
<dbReference type="InParanoid" id="A0A316VF60"/>
<evidence type="ECO:0000256" key="1">
    <source>
        <dbReference type="SAM" id="Phobius"/>
    </source>
</evidence>